<evidence type="ECO:0000313" key="3">
    <source>
        <dbReference type="Proteomes" id="UP000075809"/>
    </source>
</evidence>
<evidence type="ECO:0000256" key="1">
    <source>
        <dbReference type="SAM" id="MobiDB-lite"/>
    </source>
</evidence>
<sequence length="225" mass="25570">MADEMGYANGKHDEGERREKITERPVEALTTRGWHCSRCRRTSRIAFVQYGEDTRQFSRTSALATTVKTHKKRKEKKGEELEHYFEMRNLENIFNLREADLHLVSGNSECSGEKITAKRIYMGSLWTKGILPSSCGHVPEDRTKLGLSSRQGRLLQYARIRKCTERKKESENKIGFSQWGPARLRPLSGAFIVGLAFNEQAERQIKAAVISRNPRLAGYPGAGVI</sequence>
<organism evidence="2 3">
    <name type="scientific">Mycetomoellerius zeteki</name>
    <dbReference type="NCBI Taxonomy" id="64791"/>
    <lineage>
        <taxon>Eukaryota</taxon>
        <taxon>Metazoa</taxon>
        <taxon>Ecdysozoa</taxon>
        <taxon>Arthropoda</taxon>
        <taxon>Hexapoda</taxon>
        <taxon>Insecta</taxon>
        <taxon>Pterygota</taxon>
        <taxon>Neoptera</taxon>
        <taxon>Endopterygota</taxon>
        <taxon>Hymenoptera</taxon>
        <taxon>Apocrita</taxon>
        <taxon>Aculeata</taxon>
        <taxon>Formicoidea</taxon>
        <taxon>Formicidae</taxon>
        <taxon>Myrmicinae</taxon>
        <taxon>Mycetomoellerius</taxon>
    </lineage>
</organism>
<feature type="compositionally biased region" description="Basic and acidic residues" evidence="1">
    <location>
        <begin position="10"/>
        <end position="20"/>
    </location>
</feature>
<evidence type="ECO:0000313" key="2">
    <source>
        <dbReference type="EMBL" id="KYQ56756.1"/>
    </source>
</evidence>
<accession>A0A151X8Q0</accession>
<dbReference type="AlphaFoldDB" id="A0A151X8Q0"/>
<gene>
    <name evidence="2" type="ORF">ALC60_04355</name>
</gene>
<keyword evidence="3" id="KW-1185">Reference proteome</keyword>
<reference evidence="2 3" key="1">
    <citation type="submission" date="2015-09" db="EMBL/GenBank/DDBJ databases">
        <title>Trachymyrmex zeteki WGS genome.</title>
        <authorList>
            <person name="Nygaard S."/>
            <person name="Hu H."/>
            <person name="Boomsma J."/>
            <person name="Zhang G."/>
        </authorList>
    </citation>
    <scope>NUCLEOTIDE SEQUENCE [LARGE SCALE GENOMIC DNA]</scope>
    <source>
        <strain evidence="2">Tzet28-1</strain>
        <tissue evidence="2">Whole body</tissue>
    </source>
</reference>
<name>A0A151X8Q0_9HYME</name>
<feature type="region of interest" description="Disordered" evidence="1">
    <location>
        <begin position="1"/>
        <end position="20"/>
    </location>
</feature>
<dbReference type="EMBL" id="KQ982409">
    <property type="protein sequence ID" value="KYQ56756.1"/>
    <property type="molecule type" value="Genomic_DNA"/>
</dbReference>
<proteinExistence type="predicted"/>
<dbReference type="Proteomes" id="UP000075809">
    <property type="component" value="Unassembled WGS sequence"/>
</dbReference>
<protein>
    <submittedName>
        <fullName evidence="2">Uncharacterized protein</fullName>
    </submittedName>
</protein>